<dbReference type="EMBL" id="UINC01116819">
    <property type="protein sequence ID" value="SVC88827.1"/>
    <property type="molecule type" value="Genomic_DNA"/>
</dbReference>
<protein>
    <submittedName>
        <fullName evidence="1">Uncharacterized protein</fullName>
    </submittedName>
</protein>
<feature type="non-terminal residue" evidence="1">
    <location>
        <position position="42"/>
    </location>
</feature>
<dbReference type="AlphaFoldDB" id="A0A382QV36"/>
<proteinExistence type="predicted"/>
<accession>A0A382QV36</accession>
<organism evidence="1">
    <name type="scientific">marine metagenome</name>
    <dbReference type="NCBI Taxonomy" id="408172"/>
    <lineage>
        <taxon>unclassified sequences</taxon>
        <taxon>metagenomes</taxon>
        <taxon>ecological metagenomes</taxon>
    </lineage>
</organism>
<evidence type="ECO:0000313" key="1">
    <source>
        <dbReference type="EMBL" id="SVC88827.1"/>
    </source>
</evidence>
<reference evidence="1" key="1">
    <citation type="submission" date="2018-05" db="EMBL/GenBank/DDBJ databases">
        <authorList>
            <person name="Lanie J.A."/>
            <person name="Ng W.-L."/>
            <person name="Kazmierczak K.M."/>
            <person name="Andrzejewski T.M."/>
            <person name="Davidsen T.M."/>
            <person name="Wayne K.J."/>
            <person name="Tettelin H."/>
            <person name="Glass J.I."/>
            <person name="Rusch D."/>
            <person name="Podicherti R."/>
            <person name="Tsui H.-C.T."/>
            <person name="Winkler M.E."/>
        </authorList>
    </citation>
    <scope>NUCLEOTIDE SEQUENCE</scope>
</reference>
<gene>
    <name evidence="1" type="ORF">METZ01_LOCUS341681</name>
</gene>
<name>A0A382QV36_9ZZZZ</name>
<sequence>MSTTYNIEGFGRYLSLSYQQATHISSARLLLHTVPDEEYQLH</sequence>